<evidence type="ECO:0000256" key="12">
    <source>
        <dbReference type="ARBA" id="ARBA00041778"/>
    </source>
</evidence>
<keyword evidence="2" id="KW-0813">Transport</keyword>
<evidence type="ECO:0000256" key="2">
    <source>
        <dbReference type="ARBA" id="ARBA00022448"/>
    </source>
</evidence>
<evidence type="ECO:0000256" key="8">
    <source>
        <dbReference type="ARBA" id="ARBA00023136"/>
    </source>
</evidence>
<evidence type="ECO:0000256" key="6">
    <source>
        <dbReference type="ARBA" id="ARBA00022982"/>
    </source>
</evidence>
<dbReference type="GeneID" id="66114333"/>
<keyword evidence="5" id="KW-0809">Transit peptide</keyword>
<evidence type="ECO:0000256" key="4">
    <source>
        <dbReference type="ARBA" id="ARBA00022792"/>
    </source>
</evidence>
<dbReference type="RefSeq" id="XP_043048747.1">
    <property type="nucleotide sequence ID" value="XM_043191775.1"/>
</dbReference>
<dbReference type="SUPFAM" id="SSF63411">
    <property type="entry name" value="LuxS/MPP-like metallohydrolase"/>
    <property type="match status" value="2"/>
</dbReference>
<evidence type="ECO:0000256" key="3">
    <source>
        <dbReference type="ARBA" id="ARBA00022660"/>
    </source>
</evidence>
<reference evidence="15" key="1">
    <citation type="submission" date="2021-03" db="EMBL/GenBank/DDBJ databases">
        <authorList>
            <person name="Palmer J.M."/>
        </authorList>
    </citation>
    <scope>NUCLEOTIDE SEQUENCE</scope>
    <source>
        <strain evidence="15">ARV_011</strain>
    </source>
</reference>
<evidence type="ECO:0000313" key="15">
    <source>
        <dbReference type="EMBL" id="KAG7193199.1"/>
    </source>
</evidence>
<dbReference type="Pfam" id="PF00675">
    <property type="entry name" value="Peptidase_M16"/>
    <property type="match status" value="1"/>
</dbReference>
<keyword evidence="16" id="KW-1185">Reference proteome</keyword>
<evidence type="ECO:0000256" key="7">
    <source>
        <dbReference type="ARBA" id="ARBA00023128"/>
    </source>
</evidence>
<evidence type="ECO:0000256" key="1">
    <source>
        <dbReference type="ARBA" id="ARBA00004443"/>
    </source>
</evidence>
<dbReference type="InterPro" id="IPR011249">
    <property type="entry name" value="Metalloenz_LuxS/M16"/>
</dbReference>
<dbReference type="InterPro" id="IPR011765">
    <property type="entry name" value="Pept_M16_N"/>
</dbReference>
<comment type="similarity">
    <text evidence="9">Belongs to the peptidase M16 family. UQCRC2/QCR2 subfamily.</text>
</comment>
<evidence type="ECO:0000256" key="9">
    <source>
        <dbReference type="ARBA" id="ARBA00038146"/>
    </source>
</evidence>
<keyword evidence="4" id="KW-0999">Mitochondrion inner membrane</keyword>
<dbReference type="AlphaFoldDB" id="A0A9P8AI37"/>
<dbReference type="GO" id="GO:0005743">
    <property type="term" value="C:mitochondrial inner membrane"/>
    <property type="evidence" value="ECO:0007669"/>
    <property type="project" value="UniProtKB-SubCell"/>
</dbReference>
<organism evidence="15 16">
    <name type="scientific">Scheffersomyces spartinae</name>
    <dbReference type="NCBI Taxonomy" id="45513"/>
    <lineage>
        <taxon>Eukaryota</taxon>
        <taxon>Fungi</taxon>
        <taxon>Dikarya</taxon>
        <taxon>Ascomycota</taxon>
        <taxon>Saccharomycotina</taxon>
        <taxon>Pichiomycetes</taxon>
        <taxon>Debaryomycetaceae</taxon>
        <taxon>Scheffersomyces</taxon>
    </lineage>
</organism>
<dbReference type="PANTHER" id="PTHR11851:SF209">
    <property type="entry name" value="CYTOCHROME B-C1 COMPLEX SUBUNIT 2, MITOCHONDRIAL"/>
    <property type="match status" value="1"/>
</dbReference>
<keyword evidence="8" id="KW-0472">Membrane</keyword>
<dbReference type="EMBL" id="JAHMUF010000013">
    <property type="protein sequence ID" value="KAG7193199.1"/>
    <property type="molecule type" value="Genomic_DNA"/>
</dbReference>
<feature type="domain" description="Peptidase M16 N-terminal" evidence="14">
    <location>
        <begin position="20"/>
        <end position="159"/>
    </location>
</feature>
<comment type="subcellular location">
    <subcellularLocation>
        <location evidence="1">Mitochondrion inner membrane</location>
        <topology evidence="1">Peripheral membrane protein</topology>
        <orientation evidence="1">Matrix side</orientation>
    </subcellularLocation>
</comment>
<dbReference type="InterPro" id="IPR050361">
    <property type="entry name" value="MPP/UQCRC_Complex"/>
</dbReference>
<keyword evidence="3" id="KW-0679">Respiratory chain</keyword>
<accession>A0A9P8AI37</accession>
<protein>
    <recommendedName>
        <fullName evidence="10">Cytochrome b-c1 complex subunit 2, mitochondrial</fullName>
    </recommendedName>
    <alternativeName>
        <fullName evidence="12">Complex III subunit 2</fullName>
    </alternativeName>
    <alternativeName>
        <fullName evidence="11">Core protein II</fullName>
    </alternativeName>
    <alternativeName>
        <fullName evidence="13">Ubiquinol-cytochrome-c reductase complex core protein 2</fullName>
    </alternativeName>
</protein>
<sequence>MLSRSAVRAYSSSAVKLVARDAPGNLSTLTVVVNNAGSKAGKAGVAHLLSKYNFLNNEVKSALRFTRESELLGGSFASTVTRDDIILSTQFLKQDLPYYVEALGNVLTKTSFRPHELSEIVLPAAKADFTTAAADNAFIALEELHQLSFRTGYGNPLYYDNTTKLSVADVQSFASQAYTSSGVSIFASGVNEADLAGFVGESAFSELPAGSLASPAVKTFTGKDARIRASGASSALIGVPVKPADFAKFETLSVAVGSTVLPNPFAPLASIPGATSHLYKYKDAGLFVVSVTGANGAVVSEGIKQAKKIVDGVTSSQLSSASKDAELALTLQSTFEAPLETAVSSVSEAKLGAFNYVAIGDVDALPYPEEL</sequence>
<evidence type="ECO:0000256" key="11">
    <source>
        <dbReference type="ARBA" id="ARBA00041372"/>
    </source>
</evidence>
<gene>
    <name evidence="15" type="primary">QCR2</name>
    <name evidence="15" type="ORF">KQ657_000959</name>
</gene>
<comment type="caution">
    <text evidence="15">The sequence shown here is derived from an EMBL/GenBank/DDBJ whole genome shotgun (WGS) entry which is preliminary data.</text>
</comment>
<dbReference type="OrthoDB" id="6369905at2759"/>
<keyword evidence="6" id="KW-0249">Electron transport</keyword>
<dbReference type="PANTHER" id="PTHR11851">
    <property type="entry name" value="METALLOPROTEASE"/>
    <property type="match status" value="1"/>
</dbReference>
<evidence type="ECO:0000256" key="13">
    <source>
        <dbReference type="ARBA" id="ARBA00042707"/>
    </source>
</evidence>
<evidence type="ECO:0000256" key="10">
    <source>
        <dbReference type="ARBA" id="ARBA00040751"/>
    </source>
</evidence>
<evidence type="ECO:0000259" key="14">
    <source>
        <dbReference type="Pfam" id="PF00675"/>
    </source>
</evidence>
<evidence type="ECO:0000313" key="16">
    <source>
        <dbReference type="Proteomes" id="UP000790833"/>
    </source>
</evidence>
<dbReference type="Gene3D" id="3.30.830.10">
    <property type="entry name" value="Metalloenzyme, LuxS/M16 peptidase-like"/>
    <property type="match status" value="2"/>
</dbReference>
<dbReference type="Proteomes" id="UP000790833">
    <property type="component" value="Unassembled WGS sequence"/>
</dbReference>
<name>A0A9P8AI37_9ASCO</name>
<proteinExistence type="inferred from homology"/>
<dbReference type="FunFam" id="3.30.830.10:FF:000021">
    <property type="entry name" value="Cytochrome b-c1 complex subunit 2"/>
    <property type="match status" value="1"/>
</dbReference>
<keyword evidence="7" id="KW-0496">Mitochondrion</keyword>
<dbReference type="GO" id="GO:0046872">
    <property type="term" value="F:metal ion binding"/>
    <property type="evidence" value="ECO:0007669"/>
    <property type="project" value="InterPro"/>
</dbReference>
<evidence type="ECO:0000256" key="5">
    <source>
        <dbReference type="ARBA" id="ARBA00022946"/>
    </source>
</evidence>